<dbReference type="PANTHER" id="PTHR33112">
    <property type="entry name" value="DOMAIN PROTEIN, PUTATIVE-RELATED"/>
    <property type="match status" value="1"/>
</dbReference>
<accession>A0A1L9Q1V9</accession>
<keyword evidence="3" id="KW-1185">Reference proteome</keyword>
<gene>
    <name evidence="2" type="ORF">ASPVEDRAFT_374523</name>
</gene>
<reference evidence="3" key="1">
    <citation type="journal article" date="2017" name="Genome Biol.">
        <title>Comparative genomics reveals high biological diversity and specific adaptations in the industrially and medically important fungal genus Aspergillus.</title>
        <authorList>
            <person name="de Vries R.P."/>
            <person name="Riley R."/>
            <person name="Wiebenga A."/>
            <person name="Aguilar-Osorio G."/>
            <person name="Amillis S."/>
            <person name="Uchima C.A."/>
            <person name="Anderluh G."/>
            <person name="Asadollahi M."/>
            <person name="Askin M."/>
            <person name="Barry K."/>
            <person name="Battaglia E."/>
            <person name="Bayram O."/>
            <person name="Benocci T."/>
            <person name="Braus-Stromeyer S.A."/>
            <person name="Caldana C."/>
            <person name="Canovas D."/>
            <person name="Cerqueira G.C."/>
            <person name="Chen F."/>
            <person name="Chen W."/>
            <person name="Choi C."/>
            <person name="Clum A."/>
            <person name="Dos Santos R.A."/>
            <person name="Damasio A.R."/>
            <person name="Diallinas G."/>
            <person name="Emri T."/>
            <person name="Fekete E."/>
            <person name="Flipphi M."/>
            <person name="Freyberg S."/>
            <person name="Gallo A."/>
            <person name="Gournas C."/>
            <person name="Habgood R."/>
            <person name="Hainaut M."/>
            <person name="Harispe M.L."/>
            <person name="Henrissat B."/>
            <person name="Hilden K.S."/>
            <person name="Hope R."/>
            <person name="Hossain A."/>
            <person name="Karabika E."/>
            <person name="Karaffa L."/>
            <person name="Karanyi Z."/>
            <person name="Krasevec N."/>
            <person name="Kuo A."/>
            <person name="Kusch H."/>
            <person name="LaButti K."/>
            <person name="Lagendijk E.L."/>
            <person name="Lapidus A."/>
            <person name="Levasseur A."/>
            <person name="Lindquist E."/>
            <person name="Lipzen A."/>
            <person name="Logrieco A.F."/>
            <person name="MacCabe A."/>
            <person name="Maekelae M.R."/>
            <person name="Malavazi I."/>
            <person name="Melin P."/>
            <person name="Meyer V."/>
            <person name="Mielnichuk N."/>
            <person name="Miskei M."/>
            <person name="Molnar A.P."/>
            <person name="Mule G."/>
            <person name="Ngan C.Y."/>
            <person name="Orejas M."/>
            <person name="Orosz E."/>
            <person name="Ouedraogo J.P."/>
            <person name="Overkamp K.M."/>
            <person name="Park H.-S."/>
            <person name="Perrone G."/>
            <person name="Piumi F."/>
            <person name="Punt P.J."/>
            <person name="Ram A.F."/>
            <person name="Ramon A."/>
            <person name="Rauscher S."/>
            <person name="Record E."/>
            <person name="Riano-Pachon D.M."/>
            <person name="Robert V."/>
            <person name="Roehrig J."/>
            <person name="Ruller R."/>
            <person name="Salamov A."/>
            <person name="Salih N.S."/>
            <person name="Samson R.A."/>
            <person name="Sandor E."/>
            <person name="Sanguinetti M."/>
            <person name="Schuetze T."/>
            <person name="Sepcic K."/>
            <person name="Shelest E."/>
            <person name="Sherlock G."/>
            <person name="Sophianopoulou V."/>
            <person name="Squina F.M."/>
            <person name="Sun H."/>
            <person name="Susca A."/>
            <person name="Todd R.B."/>
            <person name="Tsang A."/>
            <person name="Unkles S.E."/>
            <person name="van de Wiele N."/>
            <person name="van Rossen-Uffink D."/>
            <person name="Oliveira J.V."/>
            <person name="Vesth T.C."/>
            <person name="Visser J."/>
            <person name="Yu J.-H."/>
            <person name="Zhou M."/>
            <person name="Andersen M.R."/>
            <person name="Archer D.B."/>
            <person name="Baker S.E."/>
            <person name="Benoit I."/>
            <person name="Brakhage A.A."/>
            <person name="Braus G.H."/>
            <person name="Fischer R."/>
            <person name="Frisvad J.C."/>
            <person name="Goldman G.H."/>
            <person name="Houbraken J."/>
            <person name="Oakley B."/>
            <person name="Pocsi I."/>
            <person name="Scazzocchio C."/>
            <person name="Seiboth B."/>
            <person name="vanKuyk P.A."/>
            <person name="Wortman J."/>
            <person name="Dyer P.S."/>
            <person name="Grigoriev I.V."/>
        </authorList>
    </citation>
    <scope>NUCLEOTIDE SEQUENCE [LARGE SCALE GENOMIC DNA]</scope>
    <source>
        <strain evidence="3">CBS 583.65</strain>
    </source>
</reference>
<name>A0A1L9Q1V9_ASPVE</name>
<evidence type="ECO:0000259" key="1">
    <source>
        <dbReference type="Pfam" id="PF06985"/>
    </source>
</evidence>
<dbReference type="Proteomes" id="UP000184073">
    <property type="component" value="Unassembled WGS sequence"/>
</dbReference>
<dbReference type="InterPro" id="IPR010730">
    <property type="entry name" value="HET"/>
</dbReference>
<proteinExistence type="predicted"/>
<sequence>MQSQCSNLCSHCGQLFADSSFWDPPAQSNDSPSAYKSGAVMNRVFSEIQGSDCSMCQLICAALQREGCRRLPAPNRHIYFSRILYGKYTFQTSPVSTKIETPSISVKRTYRLRVSTVFQYGTLPDLEDERFFQRRTHISWDRTSYEGDIMLVKEEGDDDVLFHGRTLPQNLNIPLVKRWVGTCSERCASACNLERPDVDARPARVIDTKRLMVQEMPSTREYAALSYTWGRSDVTQFELTKENEPQLTKPGGLTEVYTEIPRTVRDAITLCRDLGIRYLWVDALCWGTGPGYSAEKQPGGIRKIFEAAYLTIVGNGPNSHYGLQGVRPHSSRPRRQILQTVGNLSLAVCKPSIDYSMMNTGWMKRKWTYDEWNVSRRLLILSDHQAFFCCETENKVYSEDTYSEPDQEAVISSDLPELDDFWSFYEGWDGGFDVYAAKAMEYSHRYVTKEDDLSAGFSGVKSKLQNTLGSTYHYDLPLRFFAQALCFSILSGRRRQSLKFPSWSWQGWIVSCPSGLDYHSRWGFEPIGHPVTYFCTSSVQGPGGFQFQMIYDGPDTATGVSSKSLAAEHPCPAVIDGLPDTLKPHLIAFKAPVFDLFMFRSGEEWNVAVQDGGEADQNVGTAILNLANEQTISGYFKVVFIGFSCSEREGESNEFLLVVEPSDYKHILRRVGSCVHLEPDKLEGRFKWEMVYLI</sequence>
<dbReference type="Pfam" id="PF06985">
    <property type="entry name" value="HET"/>
    <property type="match status" value="1"/>
</dbReference>
<dbReference type="OrthoDB" id="405906at2759"/>
<dbReference type="VEuPathDB" id="FungiDB:ASPVEDRAFT_374523"/>
<dbReference type="GeneID" id="63726984"/>
<dbReference type="AlphaFoldDB" id="A0A1L9Q1V9"/>
<dbReference type="EMBL" id="KV878138">
    <property type="protein sequence ID" value="OJJ07775.1"/>
    <property type="molecule type" value="Genomic_DNA"/>
</dbReference>
<dbReference type="PANTHER" id="PTHR33112:SF12">
    <property type="entry name" value="HETEROKARYON INCOMPATIBILITY DOMAIN-CONTAINING PROTEIN"/>
    <property type="match status" value="1"/>
</dbReference>
<dbReference type="STRING" id="1036611.A0A1L9Q1V9"/>
<evidence type="ECO:0000313" key="3">
    <source>
        <dbReference type="Proteomes" id="UP000184073"/>
    </source>
</evidence>
<dbReference type="RefSeq" id="XP_040673537.1">
    <property type="nucleotide sequence ID" value="XM_040811473.1"/>
</dbReference>
<protein>
    <recommendedName>
        <fullName evidence="1">Heterokaryon incompatibility domain-containing protein</fullName>
    </recommendedName>
</protein>
<organism evidence="2 3">
    <name type="scientific">Aspergillus versicolor CBS 583.65</name>
    <dbReference type="NCBI Taxonomy" id="1036611"/>
    <lineage>
        <taxon>Eukaryota</taxon>
        <taxon>Fungi</taxon>
        <taxon>Dikarya</taxon>
        <taxon>Ascomycota</taxon>
        <taxon>Pezizomycotina</taxon>
        <taxon>Eurotiomycetes</taxon>
        <taxon>Eurotiomycetidae</taxon>
        <taxon>Eurotiales</taxon>
        <taxon>Aspergillaceae</taxon>
        <taxon>Aspergillus</taxon>
        <taxon>Aspergillus subgen. Nidulantes</taxon>
    </lineage>
</organism>
<evidence type="ECO:0000313" key="2">
    <source>
        <dbReference type="EMBL" id="OJJ07775.1"/>
    </source>
</evidence>
<feature type="domain" description="Heterokaryon incompatibility" evidence="1">
    <location>
        <begin position="222"/>
        <end position="371"/>
    </location>
</feature>